<dbReference type="Proteomes" id="UP000265520">
    <property type="component" value="Unassembled WGS sequence"/>
</dbReference>
<dbReference type="EMBL" id="LXQA010409194">
    <property type="protein sequence ID" value="MCI49950.1"/>
    <property type="molecule type" value="Genomic_DNA"/>
</dbReference>
<dbReference type="AlphaFoldDB" id="A0A392SPU7"/>
<accession>A0A392SPU7</accession>
<organism evidence="1 2">
    <name type="scientific">Trifolium medium</name>
    <dbReference type="NCBI Taxonomy" id="97028"/>
    <lineage>
        <taxon>Eukaryota</taxon>
        <taxon>Viridiplantae</taxon>
        <taxon>Streptophyta</taxon>
        <taxon>Embryophyta</taxon>
        <taxon>Tracheophyta</taxon>
        <taxon>Spermatophyta</taxon>
        <taxon>Magnoliopsida</taxon>
        <taxon>eudicotyledons</taxon>
        <taxon>Gunneridae</taxon>
        <taxon>Pentapetalae</taxon>
        <taxon>rosids</taxon>
        <taxon>fabids</taxon>
        <taxon>Fabales</taxon>
        <taxon>Fabaceae</taxon>
        <taxon>Papilionoideae</taxon>
        <taxon>50 kb inversion clade</taxon>
        <taxon>NPAAA clade</taxon>
        <taxon>Hologalegina</taxon>
        <taxon>IRL clade</taxon>
        <taxon>Trifolieae</taxon>
        <taxon>Trifolium</taxon>
    </lineage>
</organism>
<keyword evidence="2" id="KW-1185">Reference proteome</keyword>
<name>A0A392SPU7_9FABA</name>
<sequence length="33" mass="3587">PEGQFVSAHSGWDSLELEVLEGEAIALWNAMSL</sequence>
<evidence type="ECO:0000313" key="1">
    <source>
        <dbReference type="EMBL" id="MCI49950.1"/>
    </source>
</evidence>
<evidence type="ECO:0000313" key="2">
    <source>
        <dbReference type="Proteomes" id="UP000265520"/>
    </source>
</evidence>
<feature type="non-terminal residue" evidence="1">
    <location>
        <position position="1"/>
    </location>
</feature>
<proteinExistence type="predicted"/>
<comment type="caution">
    <text evidence="1">The sequence shown here is derived from an EMBL/GenBank/DDBJ whole genome shotgun (WGS) entry which is preliminary data.</text>
</comment>
<reference evidence="1 2" key="1">
    <citation type="journal article" date="2018" name="Front. Plant Sci.">
        <title>Red Clover (Trifolium pratense) and Zigzag Clover (T. medium) - A Picture of Genomic Similarities and Differences.</title>
        <authorList>
            <person name="Dluhosova J."/>
            <person name="Istvanek J."/>
            <person name="Nedelnik J."/>
            <person name="Repkova J."/>
        </authorList>
    </citation>
    <scope>NUCLEOTIDE SEQUENCE [LARGE SCALE GENOMIC DNA]</scope>
    <source>
        <strain evidence="2">cv. 10/8</strain>
        <tissue evidence="1">Leaf</tissue>
    </source>
</reference>
<protein>
    <submittedName>
        <fullName evidence="1">Uncharacterized protein</fullName>
    </submittedName>
</protein>